<dbReference type="CDD" id="cd00060">
    <property type="entry name" value="FHA"/>
    <property type="match status" value="1"/>
</dbReference>
<dbReference type="RefSeq" id="WP_207682239.1">
    <property type="nucleotide sequence ID" value="NZ_CP061800.1"/>
</dbReference>
<organism evidence="2 3">
    <name type="scientific">Desulfonema magnum</name>
    <dbReference type="NCBI Taxonomy" id="45655"/>
    <lineage>
        <taxon>Bacteria</taxon>
        <taxon>Pseudomonadati</taxon>
        <taxon>Thermodesulfobacteriota</taxon>
        <taxon>Desulfobacteria</taxon>
        <taxon>Desulfobacterales</taxon>
        <taxon>Desulfococcaceae</taxon>
        <taxon>Desulfonema</taxon>
    </lineage>
</organism>
<dbReference type="EMBL" id="CP061800">
    <property type="protein sequence ID" value="QTA86729.1"/>
    <property type="molecule type" value="Genomic_DNA"/>
</dbReference>
<dbReference type="InterPro" id="IPR000253">
    <property type="entry name" value="FHA_dom"/>
</dbReference>
<gene>
    <name evidence="2" type="ORF">dnm_027530</name>
</gene>
<protein>
    <submittedName>
        <fullName evidence="2">Forkhead-associated domain-containing protein</fullName>
    </submittedName>
</protein>
<dbReference type="SMART" id="SM00240">
    <property type="entry name" value="FHA"/>
    <property type="match status" value="1"/>
</dbReference>
<dbReference type="InterPro" id="IPR008984">
    <property type="entry name" value="SMAD_FHA_dom_sf"/>
</dbReference>
<evidence type="ECO:0000313" key="3">
    <source>
        <dbReference type="Proteomes" id="UP000663722"/>
    </source>
</evidence>
<evidence type="ECO:0000259" key="1">
    <source>
        <dbReference type="PROSITE" id="PS50006"/>
    </source>
</evidence>
<feature type="domain" description="FHA" evidence="1">
    <location>
        <begin position="73"/>
        <end position="116"/>
    </location>
</feature>
<name>A0A975GMI5_9BACT</name>
<dbReference type="PROSITE" id="PS50006">
    <property type="entry name" value="FHA_DOMAIN"/>
    <property type="match status" value="1"/>
</dbReference>
<proteinExistence type="predicted"/>
<accession>A0A975GMI5</accession>
<keyword evidence="3" id="KW-1185">Reference proteome</keyword>
<dbReference type="Pfam" id="PF00498">
    <property type="entry name" value="FHA"/>
    <property type="match status" value="1"/>
</dbReference>
<dbReference type="AlphaFoldDB" id="A0A975GMI5"/>
<reference evidence="2" key="1">
    <citation type="journal article" date="2021" name="Microb. Physiol.">
        <title>Proteogenomic Insights into the Physiology of Marine, Sulfate-Reducing, Filamentous Desulfonema limicola and Desulfonema magnum.</title>
        <authorList>
            <person name="Schnaars V."/>
            <person name="Wohlbrand L."/>
            <person name="Scheve S."/>
            <person name="Hinrichs C."/>
            <person name="Reinhardt R."/>
            <person name="Rabus R."/>
        </authorList>
    </citation>
    <scope>NUCLEOTIDE SEQUENCE</scope>
    <source>
        <strain evidence="2">4be13</strain>
    </source>
</reference>
<sequence>MLVFCEECGARNEVDTGKTGGKPPRCDQCDTPLKFSLSHVSPVQKPDDSPILHLLELRFHDHIIEISQARPTVTMGRQRHNDLVVQDNRVSRSHARFEYRGGQFVLIDQSTNGTYVFVKGKKGMNLKQDELPVEGSGVIGLGRKVTPDSPQAIHFTVI</sequence>
<evidence type="ECO:0000313" key="2">
    <source>
        <dbReference type="EMBL" id="QTA86729.1"/>
    </source>
</evidence>
<dbReference type="SUPFAM" id="SSF49879">
    <property type="entry name" value="SMAD/FHA domain"/>
    <property type="match status" value="1"/>
</dbReference>
<dbReference type="KEGG" id="dmm:dnm_027530"/>
<dbReference type="Proteomes" id="UP000663722">
    <property type="component" value="Chromosome"/>
</dbReference>
<dbReference type="Gene3D" id="2.60.200.20">
    <property type="match status" value="1"/>
</dbReference>